<keyword evidence="2" id="KW-1185">Reference proteome</keyword>
<dbReference type="EMBL" id="VJON01000077">
    <property type="protein sequence ID" value="TSE28974.1"/>
    <property type="molecule type" value="Genomic_DNA"/>
</dbReference>
<sequence>MLGWWIVVSEGQPDGVMIDKANTLASWEAGLSGLRWLNDLVAAGKARKLRSDGYPNRYEARAADVWPLLDEVTGRIDSSHIQIDRQRLAACPPDLVLTIDAWDQS</sequence>
<organism evidence="1 2">
    <name type="scientific">Tepidimonas charontis</name>
    <dbReference type="NCBI Taxonomy" id="2267262"/>
    <lineage>
        <taxon>Bacteria</taxon>
        <taxon>Pseudomonadati</taxon>
        <taxon>Pseudomonadota</taxon>
        <taxon>Betaproteobacteria</taxon>
        <taxon>Burkholderiales</taxon>
        <taxon>Tepidimonas</taxon>
    </lineage>
</organism>
<reference evidence="1 2" key="1">
    <citation type="submission" date="2019-07" db="EMBL/GenBank/DDBJ databases">
        <title>Tepidimonas charontis SPSP-6 draft genome.</title>
        <authorList>
            <person name="Da Costa M.S."/>
            <person name="Froufe H.J.C."/>
            <person name="Egas C."/>
            <person name="Albuquerque L."/>
        </authorList>
    </citation>
    <scope>NUCLEOTIDE SEQUENCE [LARGE SCALE GENOMIC DNA]</scope>
    <source>
        <strain evidence="1 2">SPSP-6</strain>
    </source>
</reference>
<dbReference type="OrthoDB" id="4259997at2"/>
<comment type="caution">
    <text evidence="1">The sequence shown here is derived from an EMBL/GenBank/DDBJ whole genome shotgun (WGS) entry which is preliminary data.</text>
</comment>
<protein>
    <submittedName>
        <fullName evidence="1">Uncharacterized protein</fullName>
    </submittedName>
</protein>
<dbReference type="Proteomes" id="UP000318294">
    <property type="component" value="Unassembled WGS sequence"/>
</dbReference>
<evidence type="ECO:0000313" key="1">
    <source>
        <dbReference type="EMBL" id="TSE28974.1"/>
    </source>
</evidence>
<dbReference type="RefSeq" id="WP_144329455.1">
    <property type="nucleotide sequence ID" value="NZ_VJON01000077.1"/>
</dbReference>
<dbReference type="AlphaFoldDB" id="A0A554WZI2"/>
<evidence type="ECO:0000313" key="2">
    <source>
        <dbReference type="Proteomes" id="UP000318294"/>
    </source>
</evidence>
<proteinExistence type="predicted"/>
<accession>A0A554WZI2</accession>
<name>A0A554WZI2_9BURK</name>
<gene>
    <name evidence="1" type="ORF">Tchar_02637</name>
</gene>